<protein>
    <recommendedName>
        <fullName evidence="1">Glyoxalase/fosfomycin resistance/dioxygenase domain-containing protein</fullName>
    </recommendedName>
</protein>
<gene>
    <name evidence="2" type="ORF">J41TS4_36150</name>
</gene>
<dbReference type="InterPro" id="IPR029068">
    <property type="entry name" value="Glyas_Bleomycin-R_OHBP_Dase"/>
</dbReference>
<evidence type="ECO:0000313" key="3">
    <source>
        <dbReference type="Proteomes" id="UP000678895"/>
    </source>
</evidence>
<reference evidence="2" key="1">
    <citation type="submission" date="2021-03" db="EMBL/GenBank/DDBJ databases">
        <title>Antimicrobial resistance genes in bacteria isolated from Japanese honey, and their potential for conferring macrolide and lincosamide resistance in the American foulbrood pathogen Paenibacillus larvae.</title>
        <authorList>
            <person name="Okamoto M."/>
            <person name="Kumagai M."/>
            <person name="Kanamori H."/>
            <person name="Takamatsu D."/>
        </authorList>
    </citation>
    <scope>NUCLEOTIDE SEQUENCE</scope>
    <source>
        <strain evidence="2">J41TS4</strain>
    </source>
</reference>
<comment type="caution">
    <text evidence="2">The sequence shown here is derived from an EMBL/GenBank/DDBJ whole genome shotgun (WGS) entry which is preliminary data.</text>
</comment>
<dbReference type="InterPro" id="IPR004360">
    <property type="entry name" value="Glyas_Fos-R_dOase_dom"/>
</dbReference>
<dbReference type="Gene3D" id="3.30.720.110">
    <property type="match status" value="1"/>
</dbReference>
<accession>A0A920CP51</accession>
<sequence>MKLGATLYIKNTVEAVAFYTEAFGLTLGYHEKFPDGTFMHAALLRDGQEIFAVSESHNDAFVDVMLASSLKASRPTMSYGINFDSEDEVKRVYEMLKKDGTVLLPLGPLPWSSCCADVVDKYGVYWYIAV</sequence>
<dbReference type="Gene3D" id="3.30.720.120">
    <property type="match status" value="1"/>
</dbReference>
<dbReference type="AlphaFoldDB" id="A0A920CP51"/>
<organism evidence="2 3">
    <name type="scientific">Paenibacillus apis</name>
    <dbReference type="NCBI Taxonomy" id="1792174"/>
    <lineage>
        <taxon>Bacteria</taxon>
        <taxon>Bacillati</taxon>
        <taxon>Bacillota</taxon>
        <taxon>Bacilli</taxon>
        <taxon>Bacillales</taxon>
        <taxon>Paenibacillaceae</taxon>
        <taxon>Paenibacillus</taxon>
    </lineage>
</organism>
<name>A0A920CP51_9BACL</name>
<keyword evidence="3" id="KW-1185">Reference proteome</keyword>
<dbReference type="PANTHER" id="PTHR33990">
    <property type="entry name" value="PROTEIN YJDN-RELATED"/>
    <property type="match status" value="1"/>
</dbReference>
<dbReference type="RefSeq" id="WP_301629255.1">
    <property type="nucleotide sequence ID" value="NZ_BORS01000013.1"/>
</dbReference>
<dbReference type="EMBL" id="BORS01000013">
    <property type="protein sequence ID" value="GIO43857.1"/>
    <property type="molecule type" value="Genomic_DNA"/>
</dbReference>
<evidence type="ECO:0000259" key="1">
    <source>
        <dbReference type="Pfam" id="PF00903"/>
    </source>
</evidence>
<evidence type="ECO:0000313" key="2">
    <source>
        <dbReference type="EMBL" id="GIO43857.1"/>
    </source>
</evidence>
<feature type="domain" description="Glyoxalase/fosfomycin resistance/dioxygenase" evidence="1">
    <location>
        <begin position="6"/>
        <end position="113"/>
    </location>
</feature>
<dbReference type="Pfam" id="PF00903">
    <property type="entry name" value="Glyoxalase"/>
    <property type="match status" value="1"/>
</dbReference>
<dbReference type="SUPFAM" id="SSF54593">
    <property type="entry name" value="Glyoxalase/Bleomycin resistance protein/Dihydroxybiphenyl dioxygenase"/>
    <property type="match status" value="1"/>
</dbReference>
<proteinExistence type="predicted"/>
<dbReference type="Proteomes" id="UP000678895">
    <property type="component" value="Unassembled WGS sequence"/>
</dbReference>